<dbReference type="AlphaFoldDB" id="A0A1F8EJA4"/>
<comment type="caution">
    <text evidence="1">The sequence shown here is derived from an EMBL/GenBank/DDBJ whole genome shotgun (WGS) entry which is preliminary data.</text>
</comment>
<name>A0A1F8EJA4_9BACT</name>
<proteinExistence type="predicted"/>
<reference evidence="1 2" key="1">
    <citation type="journal article" date="2016" name="Nat. Commun.">
        <title>Thousands of microbial genomes shed light on interconnected biogeochemical processes in an aquifer system.</title>
        <authorList>
            <person name="Anantharaman K."/>
            <person name="Brown C.T."/>
            <person name="Hug L.A."/>
            <person name="Sharon I."/>
            <person name="Castelle C.J."/>
            <person name="Probst A.J."/>
            <person name="Thomas B.C."/>
            <person name="Singh A."/>
            <person name="Wilkins M.J."/>
            <person name="Karaoz U."/>
            <person name="Brodie E.L."/>
            <person name="Williams K.H."/>
            <person name="Hubbard S.S."/>
            <person name="Banfield J.F."/>
        </authorList>
    </citation>
    <scope>NUCLEOTIDE SEQUENCE [LARGE SCALE GENOMIC DNA]</scope>
</reference>
<dbReference type="Proteomes" id="UP000177117">
    <property type="component" value="Unassembled WGS sequence"/>
</dbReference>
<dbReference type="EMBL" id="MGJD01000012">
    <property type="protein sequence ID" value="OGN00935.1"/>
    <property type="molecule type" value="Genomic_DNA"/>
</dbReference>
<sequence length="129" mass="15224">MSERVEPQEPNQNHIEQEIQQKLDTFFAGEFIEYNPESRDVAFNALTQALAYKEGFNPSKLDINYGFTTDEKAAELEVVDLDESTGEYYLVLIIRNKFTEGEEDKPKKWKFEYHLKVSPKYIEKYKKTQ</sequence>
<evidence type="ECO:0000313" key="2">
    <source>
        <dbReference type="Proteomes" id="UP000177117"/>
    </source>
</evidence>
<protein>
    <submittedName>
        <fullName evidence="1">Uncharacterized protein</fullName>
    </submittedName>
</protein>
<organism evidence="1 2">
    <name type="scientific">Candidatus Yanofskybacteria bacterium RIFCSPHIGHO2_01_FULL_41_53</name>
    <dbReference type="NCBI Taxonomy" id="1802663"/>
    <lineage>
        <taxon>Bacteria</taxon>
        <taxon>Candidatus Yanofskyibacteriota</taxon>
    </lineage>
</organism>
<gene>
    <name evidence="1" type="ORF">A2650_03235</name>
</gene>
<evidence type="ECO:0000313" key="1">
    <source>
        <dbReference type="EMBL" id="OGN00935.1"/>
    </source>
</evidence>
<accession>A0A1F8EJA4</accession>